<accession>A0A5B7IKZ6</accession>
<organism evidence="1 2">
    <name type="scientific">Portunus trituberculatus</name>
    <name type="common">Swimming crab</name>
    <name type="synonym">Neptunus trituberculatus</name>
    <dbReference type="NCBI Taxonomy" id="210409"/>
    <lineage>
        <taxon>Eukaryota</taxon>
        <taxon>Metazoa</taxon>
        <taxon>Ecdysozoa</taxon>
        <taxon>Arthropoda</taxon>
        <taxon>Crustacea</taxon>
        <taxon>Multicrustacea</taxon>
        <taxon>Malacostraca</taxon>
        <taxon>Eumalacostraca</taxon>
        <taxon>Eucarida</taxon>
        <taxon>Decapoda</taxon>
        <taxon>Pleocyemata</taxon>
        <taxon>Brachyura</taxon>
        <taxon>Eubrachyura</taxon>
        <taxon>Portunoidea</taxon>
        <taxon>Portunidae</taxon>
        <taxon>Portuninae</taxon>
        <taxon>Portunus</taxon>
    </lineage>
</organism>
<gene>
    <name evidence="1" type="ORF">E2C01_077704</name>
</gene>
<evidence type="ECO:0000313" key="1">
    <source>
        <dbReference type="EMBL" id="MPC83015.1"/>
    </source>
</evidence>
<comment type="caution">
    <text evidence="1">The sequence shown here is derived from an EMBL/GenBank/DDBJ whole genome shotgun (WGS) entry which is preliminary data.</text>
</comment>
<dbReference type="EMBL" id="VSRR010061278">
    <property type="protein sequence ID" value="MPC83015.1"/>
    <property type="molecule type" value="Genomic_DNA"/>
</dbReference>
<sequence>MLSVILSVARFITEYGSPYQINPPPTGSLFKSFLSHFHHKHVFHITHEPSLYSSSSSPHAG</sequence>
<protein>
    <submittedName>
        <fullName evidence="1">Uncharacterized protein</fullName>
    </submittedName>
</protein>
<reference evidence="1 2" key="1">
    <citation type="submission" date="2019-05" db="EMBL/GenBank/DDBJ databases">
        <title>Another draft genome of Portunus trituberculatus and its Hox gene families provides insights of decapod evolution.</title>
        <authorList>
            <person name="Jeong J.-H."/>
            <person name="Song I."/>
            <person name="Kim S."/>
            <person name="Choi T."/>
            <person name="Kim D."/>
            <person name="Ryu S."/>
            <person name="Kim W."/>
        </authorList>
    </citation>
    <scope>NUCLEOTIDE SEQUENCE [LARGE SCALE GENOMIC DNA]</scope>
    <source>
        <tissue evidence="1">Muscle</tissue>
    </source>
</reference>
<dbReference type="AlphaFoldDB" id="A0A5B7IKZ6"/>
<name>A0A5B7IKZ6_PORTR</name>
<proteinExistence type="predicted"/>
<evidence type="ECO:0000313" key="2">
    <source>
        <dbReference type="Proteomes" id="UP000324222"/>
    </source>
</evidence>
<dbReference type="Proteomes" id="UP000324222">
    <property type="component" value="Unassembled WGS sequence"/>
</dbReference>
<keyword evidence="2" id="KW-1185">Reference proteome</keyword>